<dbReference type="RefSeq" id="WP_079420879.1">
    <property type="nucleotide sequence ID" value="NZ_MBTG01000066.1"/>
</dbReference>
<evidence type="ECO:0000313" key="2">
    <source>
        <dbReference type="Proteomes" id="UP000190626"/>
    </source>
</evidence>
<dbReference type="EMBL" id="MBTG01000066">
    <property type="protein sequence ID" value="OPH47165.1"/>
    <property type="molecule type" value="Genomic_DNA"/>
</dbReference>
<proteinExistence type="predicted"/>
<evidence type="ECO:0000313" key="1">
    <source>
        <dbReference type="EMBL" id="OPH47165.1"/>
    </source>
</evidence>
<dbReference type="STRING" id="1469647.BC351_11720"/>
<sequence>MNILRKKAYNILIYQAFLDIKNSGELSEETFNRNMRIAHAFHNLAESVATEFKDFNEENFWCVIDSLEVQYDLYHYKKIFNEMVNGLNGEE</sequence>
<dbReference type="OrthoDB" id="2626496at2"/>
<protein>
    <submittedName>
        <fullName evidence="1">Uncharacterized protein</fullName>
    </submittedName>
</protein>
<dbReference type="Proteomes" id="UP000190626">
    <property type="component" value="Unassembled WGS sequence"/>
</dbReference>
<keyword evidence="2" id="KW-1185">Reference proteome</keyword>
<accession>A0A1V4H8U3</accession>
<dbReference type="AlphaFoldDB" id="A0A1V4H8U3"/>
<reference evidence="2" key="1">
    <citation type="submission" date="2016-07" db="EMBL/GenBank/DDBJ databases">
        <authorList>
            <person name="Florea S."/>
            <person name="Webb J.S."/>
            <person name="Jaromczyk J."/>
            <person name="Schardl C.L."/>
        </authorList>
    </citation>
    <scope>NUCLEOTIDE SEQUENCE [LARGE SCALE GENOMIC DNA]</scope>
    <source>
        <strain evidence="2">CY1</strain>
    </source>
</reference>
<name>A0A1V4H8U3_9BACL</name>
<organism evidence="1 2">
    <name type="scientific">Paenibacillus ferrarius</name>
    <dbReference type="NCBI Taxonomy" id="1469647"/>
    <lineage>
        <taxon>Bacteria</taxon>
        <taxon>Bacillati</taxon>
        <taxon>Bacillota</taxon>
        <taxon>Bacilli</taxon>
        <taxon>Bacillales</taxon>
        <taxon>Paenibacillaceae</taxon>
        <taxon>Paenibacillus</taxon>
    </lineage>
</organism>
<comment type="caution">
    <text evidence="1">The sequence shown here is derived from an EMBL/GenBank/DDBJ whole genome shotgun (WGS) entry which is preliminary data.</text>
</comment>
<gene>
    <name evidence="1" type="ORF">BC351_11720</name>
</gene>